<reference evidence="3 5" key="2">
    <citation type="journal article" date="2013" name="Nature">
        <title>Insights into bilaterian evolution from three spiralian genomes.</title>
        <authorList>
            <person name="Simakov O."/>
            <person name="Marletaz F."/>
            <person name="Cho S.J."/>
            <person name="Edsinger-Gonzales E."/>
            <person name="Havlak P."/>
            <person name="Hellsten U."/>
            <person name="Kuo D.H."/>
            <person name="Larsson T."/>
            <person name="Lv J."/>
            <person name="Arendt D."/>
            <person name="Savage R."/>
            <person name="Osoegawa K."/>
            <person name="de Jong P."/>
            <person name="Grimwood J."/>
            <person name="Chapman J.A."/>
            <person name="Shapiro H."/>
            <person name="Aerts A."/>
            <person name="Otillar R.P."/>
            <person name="Terry A.Y."/>
            <person name="Boore J.L."/>
            <person name="Grigoriev I.V."/>
            <person name="Lindberg D.R."/>
            <person name="Seaver E.C."/>
            <person name="Weisblat D.A."/>
            <person name="Putnam N.H."/>
            <person name="Rokhsar D.S."/>
        </authorList>
    </citation>
    <scope>NUCLEOTIDE SEQUENCE</scope>
    <source>
        <strain evidence="3 5">I ESC-2004</strain>
    </source>
</reference>
<evidence type="ECO:0000313" key="5">
    <source>
        <dbReference type="Proteomes" id="UP000014760"/>
    </source>
</evidence>
<dbReference type="AlphaFoldDB" id="R7THL6"/>
<evidence type="ECO:0000256" key="1">
    <source>
        <dbReference type="SAM" id="MobiDB-lite"/>
    </source>
</evidence>
<gene>
    <name evidence="3" type="ORF">CAPTEDRAFT_224946</name>
</gene>
<sequence length="244" mass="27797">MDKFYSLLVVALFAVVCRFGANSQNTEIRSSRPRRQRLGRQQSFEDYLVRITAPRGAAPAAEGAEETTSERPQSTTEPAPVSLNPLSGTTEQILAYLRDVPRQHWSCCMLGMLAGNKGFSCHPGFYAARLTARNYNRAHSRRMPLHTPAGERSRWGLDIMTTFGQCVTRNSSEFHKCCYAATIETRELTRFFSSQFWCYCLFRRLLTWMKLLSCTHGWVATRRSGICRICNNAVFATPHKETYD</sequence>
<keyword evidence="5" id="KW-1185">Reference proteome</keyword>
<keyword evidence="2" id="KW-0732">Signal</keyword>
<evidence type="ECO:0000256" key="2">
    <source>
        <dbReference type="SAM" id="SignalP"/>
    </source>
</evidence>
<accession>R7THL6</accession>
<feature type="signal peptide" evidence="2">
    <location>
        <begin position="1"/>
        <end position="23"/>
    </location>
</feature>
<feature type="region of interest" description="Disordered" evidence="1">
    <location>
        <begin position="55"/>
        <end position="86"/>
    </location>
</feature>
<dbReference type="EMBL" id="AMQN01013058">
    <property type="status" value="NOT_ANNOTATED_CDS"/>
    <property type="molecule type" value="Genomic_DNA"/>
</dbReference>
<dbReference type="EMBL" id="KB309929">
    <property type="protein sequence ID" value="ELT92952.1"/>
    <property type="molecule type" value="Genomic_DNA"/>
</dbReference>
<dbReference type="OrthoDB" id="6283437at2759"/>
<reference evidence="4" key="3">
    <citation type="submission" date="2015-06" db="UniProtKB">
        <authorList>
            <consortium name="EnsemblMetazoa"/>
        </authorList>
    </citation>
    <scope>IDENTIFICATION</scope>
</reference>
<dbReference type="Proteomes" id="UP000014760">
    <property type="component" value="Unassembled WGS sequence"/>
</dbReference>
<name>R7THL6_CAPTE</name>
<reference evidence="5" key="1">
    <citation type="submission" date="2012-12" db="EMBL/GenBank/DDBJ databases">
        <authorList>
            <person name="Hellsten U."/>
            <person name="Grimwood J."/>
            <person name="Chapman J.A."/>
            <person name="Shapiro H."/>
            <person name="Aerts A."/>
            <person name="Otillar R.P."/>
            <person name="Terry A.Y."/>
            <person name="Boore J.L."/>
            <person name="Simakov O."/>
            <person name="Marletaz F."/>
            <person name="Cho S.-J."/>
            <person name="Edsinger-Gonzales E."/>
            <person name="Havlak P."/>
            <person name="Kuo D.-H."/>
            <person name="Larsson T."/>
            <person name="Lv J."/>
            <person name="Arendt D."/>
            <person name="Savage R."/>
            <person name="Osoegawa K."/>
            <person name="de Jong P."/>
            <person name="Lindberg D.R."/>
            <person name="Seaver E.C."/>
            <person name="Weisblat D.A."/>
            <person name="Putnam N.H."/>
            <person name="Grigoriev I.V."/>
            <person name="Rokhsar D.S."/>
        </authorList>
    </citation>
    <scope>NUCLEOTIDE SEQUENCE</scope>
    <source>
        <strain evidence="5">I ESC-2004</strain>
    </source>
</reference>
<evidence type="ECO:0000313" key="3">
    <source>
        <dbReference type="EMBL" id="ELT92952.1"/>
    </source>
</evidence>
<proteinExistence type="predicted"/>
<protein>
    <submittedName>
        <fullName evidence="3 4">Uncharacterized protein</fullName>
    </submittedName>
</protein>
<evidence type="ECO:0000313" key="4">
    <source>
        <dbReference type="EnsemblMetazoa" id="CapteP224946"/>
    </source>
</evidence>
<feature type="chain" id="PRO_5008787026" evidence="2">
    <location>
        <begin position="24"/>
        <end position="244"/>
    </location>
</feature>
<dbReference type="HOGENOM" id="CLU_1138953_0_0_1"/>
<dbReference type="EnsemblMetazoa" id="CapteT224946">
    <property type="protein sequence ID" value="CapteP224946"/>
    <property type="gene ID" value="CapteG224946"/>
</dbReference>
<organism evidence="3">
    <name type="scientific">Capitella teleta</name>
    <name type="common">Polychaete worm</name>
    <dbReference type="NCBI Taxonomy" id="283909"/>
    <lineage>
        <taxon>Eukaryota</taxon>
        <taxon>Metazoa</taxon>
        <taxon>Spiralia</taxon>
        <taxon>Lophotrochozoa</taxon>
        <taxon>Annelida</taxon>
        <taxon>Polychaeta</taxon>
        <taxon>Sedentaria</taxon>
        <taxon>Scolecida</taxon>
        <taxon>Capitellidae</taxon>
        <taxon>Capitella</taxon>
    </lineage>
</organism>